<dbReference type="AlphaFoldDB" id="A0A078MMJ4"/>
<keyword evidence="3" id="KW-1003">Cell membrane</keyword>
<keyword evidence="5 8" id="KW-1133">Transmembrane helix</keyword>
<dbReference type="GO" id="GO:0005886">
    <property type="term" value="C:plasma membrane"/>
    <property type="evidence" value="ECO:0007669"/>
    <property type="project" value="UniProtKB-SubCell"/>
</dbReference>
<dbReference type="Pfam" id="PF02706">
    <property type="entry name" value="Wzz"/>
    <property type="match status" value="1"/>
</dbReference>
<keyword evidence="6 8" id="KW-0472">Membrane</keyword>
<evidence type="ECO:0000256" key="2">
    <source>
        <dbReference type="ARBA" id="ARBA00006683"/>
    </source>
</evidence>
<evidence type="ECO:0000259" key="9">
    <source>
        <dbReference type="Pfam" id="PF02706"/>
    </source>
</evidence>
<name>A0A078MMJ4_9MICC</name>
<reference evidence="10" key="1">
    <citation type="submission" date="2014-07" db="EMBL/GenBank/DDBJ databases">
        <authorList>
            <person name="Urmite Genomes Urmite Genomes"/>
        </authorList>
    </citation>
    <scope>NUCLEOTIDE SEQUENCE</scope>
    <source>
        <strain evidence="10">11W110_air</strain>
    </source>
</reference>
<dbReference type="InterPro" id="IPR050445">
    <property type="entry name" value="Bact_polysacc_biosynth/exp"/>
</dbReference>
<keyword evidence="4 8" id="KW-0812">Transmembrane</keyword>
<evidence type="ECO:0000256" key="5">
    <source>
        <dbReference type="ARBA" id="ARBA00022989"/>
    </source>
</evidence>
<protein>
    <submittedName>
        <fullName evidence="10">Chain length determinant protein</fullName>
    </submittedName>
</protein>
<evidence type="ECO:0000256" key="6">
    <source>
        <dbReference type="ARBA" id="ARBA00023136"/>
    </source>
</evidence>
<dbReference type="PANTHER" id="PTHR32309">
    <property type="entry name" value="TYROSINE-PROTEIN KINASE"/>
    <property type="match status" value="1"/>
</dbReference>
<proteinExistence type="inferred from homology"/>
<feature type="region of interest" description="Disordered" evidence="7">
    <location>
        <begin position="253"/>
        <end position="297"/>
    </location>
</feature>
<feature type="transmembrane region" description="Helical" evidence="8">
    <location>
        <begin position="220"/>
        <end position="242"/>
    </location>
</feature>
<gene>
    <name evidence="10" type="ORF">BN1051_00825</name>
</gene>
<evidence type="ECO:0000256" key="7">
    <source>
        <dbReference type="SAM" id="MobiDB-lite"/>
    </source>
</evidence>
<evidence type="ECO:0000256" key="4">
    <source>
        <dbReference type="ARBA" id="ARBA00022692"/>
    </source>
</evidence>
<sequence length="297" mass="31509">MLIRVTREADALAIRREAMETSIFLKRLRRRWVLVLSLFIVCAGSGVITGLMLPPEYSAGAALTVTPLPNAPFHASGPQQLNMATEREVMLSRGVAELAAARLGEVTASELMDAMSVAAPTGSHVLKVTVKDGNPEAAAAKANALAEAYLTFRSIGAEEMVQSELEVQRRKEAELATGAEDASAMLAVQDQIRLLEMAGRTPGRIISSATVPAETSESYAVVYGAAGAGLGFLLGCGIALSGRRPTAGYRSRASAENFSGERPDLTVQADFRGDSRRATRPEPLRTTPHPHDAAPRA</sequence>
<dbReference type="PANTHER" id="PTHR32309:SF31">
    <property type="entry name" value="CAPSULAR EXOPOLYSACCHARIDE FAMILY"/>
    <property type="match status" value="1"/>
</dbReference>
<dbReference type="EMBL" id="LN483070">
    <property type="protein sequence ID" value="CEA07510.1"/>
    <property type="molecule type" value="Genomic_DNA"/>
</dbReference>
<feature type="compositionally biased region" description="Basic and acidic residues" evidence="7">
    <location>
        <begin position="271"/>
        <end position="297"/>
    </location>
</feature>
<accession>A0A078MMJ4</accession>
<evidence type="ECO:0000313" key="10">
    <source>
        <dbReference type="EMBL" id="CEA07510.1"/>
    </source>
</evidence>
<feature type="transmembrane region" description="Helical" evidence="8">
    <location>
        <begin position="32"/>
        <end position="53"/>
    </location>
</feature>
<dbReference type="InterPro" id="IPR003856">
    <property type="entry name" value="LPS_length_determ_N"/>
</dbReference>
<evidence type="ECO:0000256" key="8">
    <source>
        <dbReference type="SAM" id="Phobius"/>
    </source>
</evidence>
<evidence type="ECO:0000256" key="3">
    <source>
        <dbReference type="ARBA" id="ARBA00022475"/>
    </source>
</evidence>
<dbReference type="PATRIC" id="fig|1461584.3.peg.815"/>
<organism evidence="10">
    <name type="scientific">Arthrobacter saudimassiliensis</name>
    <dbReference type="NCBI Taxonomy" id="1461584"/>
    <lineage>
        <taxon>Bacteria</taxon>
        <taxon>Bacillati</taxon>
        <taxon>Actinomycetota</taxon>
        <taxon>Actinomycetes</taxon>
        <taxon>Micrococcales</taxon>
        <taxon>Micrococcaceae</taxon>
        <taxon>Arthrobacter</taxon>
    </lineage>
</organism>
<comment type="subcellular location">
    <subcellularLocation>
        <location evidence="1">Cell membrane</location>
        <topology evidence="1">Multi-pass membrane protein</topology>
    </subcellularLocation>
</comment>
<feature type="domain" description="Polysaccharide chain length determinant N-terminal" evidence="9">
    <location>
        <begin position="25"/>
        <end position="97"/>
    </location>
</feature>
<comment type="similarity">
    <text evidence="2">Belongs to the CpsC/CapA family.</text>
</comment>
<evidence type="ECO:0000256" key="1">
    <source>
        <dbReference type="ARBA" id="ARBA00004651"/>
    </source>
</evidence>